<dbReference type="Ensembl" id="ENSEBUT00000003094.1">
    <property type="protein sequence ID" value="ENSEBUP00000002735.1"/>
    <property type="gene ID" value="ENSEBUG00000002069.1"/>
</dbReference>
<feature type="region of interest" description="Disordered" evidence="2">
    <location>
        <begin position="354"/>
        <end position="405"/>
    </location>
</feature>
<sequence length="763" mass="85301">MDWSATATDLPAKQFVRSAEGVMEWQDVLPPRKSRDFTTPARSSGSIHHIDSPWVLSTQRLTSTNSESTDTGVYGSDTLEDHCSVSSINSGQSFRPIRCLAPIPMATVTPSTTSVSDSSTYAQMASTSVSFSDLPVVTRRRTSGPSTSGRPLRSSLDTKFYHSGHGSADGLSGKGQNIQTGKEFGSRTYSRSRLVPDGGRVPQRLSESNRQQQMGNWTSLYCSDIQKRWSSPMVPLRGMRECEDQEQRMREVRGEGDGVLSTRTPPPGPSSSPQQSQLLVRSKTIVSAASEVAASSVPFGPTVETPVKTGDGLLTQVLDRSVGSAGLSWPHRELQELRKSVAELQLLSGLTRKDHQPCGQMHEESTMDTQCEKPASLHQRLQGSDHRVMNPPRSTTGASGALFWPEVRPSLPTKLEGQNRPEIDSELEKRVADTEARIQALSVALERYTQHHVESSTRTHEKLRCRERQLASLRKKLDRVSEQRLERQQRVESLERYLASLPTLEDHRSLQRQLCAAEEKVRQLEENKMVRVVAEKKTSEVEEQLSSCTTEVEHLRTYLVQRDDEVKRLRDREEELVKTVQGLQQKVECCLQDASQLFGPSMEQVQAENVRLRSDVASAYKIIEAQQNRMETMTAEFAVELERERERECRAQNEVVAKCEVEAHVLKDLQEVMMELLAGASGLQVLRKLQVDREQQQSPDLSLLLGLSTTGEESTTLSPLTSFPELLPGLLERARSMRHDVDTLRSSLADHYAREMGDSCLVQ</sequence>
<protein>
    <recommendedName>
        <fullName evidence="5">Centrosomal protein of 85 kDa</fullName>
    </recommendedName>
</protein>
<feature type="compositionally biased region" description="Basic and acidic residues" evidence="2">
    <location>
        <begin position="242"/>
        <end position="256"/>
    </location>
</feature>
<dbReference type="Proteomes" id="UP000694388">
    <property type="component" value="Unplaced"/>
</dbReference>
<dbReference type="PANTHER" id="PTHR31075:SF4">
    <property type="entry name" value="CENTROSOMAL PROTEIN OF 85 KDA"/>
    <property type="match status" value="1"/>
</dbReference>
<name>A0A8C4N843_EPTBU</name>
<evidence type="ECO:0008006" key="5">
    <source>
        <dbReference type="Google" id="ProtNLM"/>
    </source>
</evidence>
<feature type="compositionally biased region" description="Basic and acidic residues" evidence="2">
    <location>
        <begin position="354"/>
        <end position="365"/>
    </location>
</feature>
<dbReference type="Ensembl" id="ENSEBUT00000003067.1">
    <property type="protein sequence ID" value="ENSEBUP00000002708.1"/>
    <property type="gene ID" value="ENSEBUG00000002069.1"/>
</dbReference>
<proteinExistence type="predicted"/>
<evidence type="ECO:0000313" key="4">
    <source>
        <dbReference type="Proteomes" id="UP000694388"/>
    </source>
</evidence>
<dbReference type="GeneTree" id="ENSGT00620000087993"/>
<feature type="coiled-coil region" evidence="1">
    <location>
        <begin position="431"/>
        <end position="527"/>
    </location>
</feature>
<keyword evidence="4" id="KW-1185">Reference proteome</keyword>
<dbReference type="InterPro" id="IPR040210">
    <property type="entry name" value="Cep85/Cep85L"/>
</dbReference>
<organism evidence="3 4">
    <name type="scientific">Eptatretus burgeri</name>
    <name type="common">Inshore hagfish</name>
    <dbReference type="NCBI Taxonomy" id="7764"/>
    <lineage>
        <taxon>Eukaryota</taxon>
        <taxon>Metazoa</taxon>
        <taxon>Chordata</taxon>
        <taxon>Craniata</taxon>
        <taxon>Vertebrata</taxon>
        <taxon>Cyclostomata</taxon>
        <taxon>Myxini</taxon>
        <taxon>Myxiniformes</taxon>
        <taxon>Myxinidae</taxon>
        <taxon>Eptatretinae</taxon>
        <taxon>Eptatretus</taxon>
    </lineage>
</organism>
<accession>A0A8C4N843</accession>
<dbReference type="PANTHER" id="PTHR31075">
    <property type="entry name" value="CENTROSOMAL PROTEIN OF 85 KDA"/>
    <property type="match status" value="1"/>
</dbReference>
<reference evidence="3" key="1">
    <citation type="submission" date="2025-05" db="UniProtKB">
        <authorList>
            <consortium name="Ensembl"/>
        </authorList>
    </citation>
    <scope>IDENTIFICATION</scope>
</reference>
<dbReference type="AlphaFoldDB" id="A0A8C4N843"/>
<feature type="region of interest" description="Disordered" evidence="2">
    <location>
        <begin position="138"/>
        <end position="212"/>
    </location>
</feature>
<dbReference type="GO" id="GO:0005813">
    <property type="term" value="C:centrosome"/>
    <property type="evidence" value="ECO:0007669"/>
    <property type="project" value="TreeGrafter"/>
</dbReference>
<keyword evidence="1" id="KW-0175">Coiled coil</keyword>
<evidence type="ECO:0000256" key="2">
    <source>
        <dbReference type="SAM" id="MobiDB-lite"/>
    </source>
</evidence>
<feature type="region of interest" description="Disordered" evidence="2">
    <location>
        <begin position="242"/>
        <end position="280"/>
    </location>
</feature>
<evidence type="ECO:0000256" key="1">
    <source>
        <dbReference type="SAM" id="Coils"/>
    </source>
</evidence>
<evidence type="ECO:0000313" key="3">
    <source>
        <dbReference type="Ensembl" id="ENSEBUP00000002735.1"/>
    </source>
</evidence>
<dbReference type="OMA" id="ANECHLQ"/>
<dbReference type="Ensembl" id="ENSEBUT00000003085.1">
    <property type="protein sequence ID" value="ENSEBUP00000002726.1"/>
    <property type="gene ID" value="ENSEBUG00000002069.1"/>
</dbReference>